<evidence type="ECO:0000313" key="2">
    <source>
        <dbReference type="Proteomes" id="UP000218231"/>
    </source>
</evidence>
<sequence length="131" mass="14628">MEEVLLFQISLELINFPSNPTLNELFNDGRVTLTKDHCFAGSLLKGSWSVGLIVPLFPDAKISNLRHSVLDLVMLKSGEISEEEVTPPVGANTRKKSSEIDRSILETILKEPLSILANSDDRLLRPPTMWQ</sequence>
<comment type="caution">
    <text evidence="1">The sequence shown here is derived from an EMBL/GenBank/DDBJ whole genome shotgun (WGS) entry which is preliminary data.</text>
</comment>
<name>A0A2A2LAR7_9BILA</name>
<reference evidence="1 2" key="1">
    <citation type="journal article" date="2017" name="Curr. Biol.">
        <title>Genome architecture and evolution of a unichromosomal asexual nematode.</title>
        <authorList>
            <person name="Fradin H."/>
            <person name="Zegar C."/>
            <person name="Gutwein M."/>
            <person name="Lucas J."/>
            <person name="Kovtun M."/>
            <person name="Corcoran D."/>
            <person name="Baugh L.R."/>
            <person name="Kiontke K."/>
            <person name="Gunsalus K."/>
            <person name="Fitch D.H."/>
            <person name="Piano F."/>
        </authorList>
    </citation>
    <scope>NUCLEOTIDE SEQUENCE [LARGE SCALE GENOMIC DNA]</scope>
    <source>
        <strain evidence="1">PF1309</strain>
    </source>
</reference>
<protein>
    <submittedName>
        <fullName evidence="1">Uncharacterized protein</fullName>
    </submittedName>
</protein>
<dbReference type="EMBL" id="LIAE01006965">
    <property type="protein sequence ID" value="PAV83381.1"/>
    <property type="molecule type" value="Genomic_DNA"/>
</dbReference>
<accession>A0A2A2LAR7</accession>
<dbReference type="AlphaFoldDB" id="A0A2A2LAR7"/>
<proteinExistence type="predicted"/>
<evidence type="ECO:0000313" key="1">
    <source>
        <dbReference type="EMBL" id="PAV83381.1"/>
    </source>
</evidence>
<organism evidence="1 2">
    <name type="scientific">Diploscapter pachys</name>
    <dbReference type="NCBI Taxonomy" id="2018661"/>
    <lineage>
        <taxon>Eukaryota</taxon>
        <taxon>Metazoa</taxon>
        <taxon>Ecdysozoa</taxon>
        <taxon>Nematoda</taxon>
        <taxon>Chromadorea</taxon>
        <taxon>Rhabditida</taxon>
        <taxon>Rhabditina</taxon>
        <taxon>Rhabditomorpha</taxon>
        <taxon>Rhabditoidea</taxon>
        <taxon>Rhabditidae</taxon>
        <taxon>Diploscapter</taxon>
    </lineage>
</organism>
<dbReference type="Proteomes" id="UP000218231">
    <property type="component" value="Unassembled WGS sequence"/>
</dbReference>
<keyword evidence="2" id="KW-1185">Reference proteome</keyword>
<gene>
    <name evidence="1" type="ORF">WR25_16115</name>
</gene>